<gene>
    <name evidence="2" type="ORF">HQ47_10745</name>
</gene>
<comment type="similarity">
    <text evidence="1">Belongs to the UPF0246 family.</text>
</comment>
<dbReference type="Proteomes" id="UP000030103">
    <property type="component" value="Unassembled WGS sequence"/>
</dbReference>
<name>A0A0A2E481_9PORP</name>
<dbReference type="GO" id="GO:0033194">
    <property type="term" value="P:response to hydroperoxide"/>
    <property type="evidence" value="ECO:0007669"/>
    <property type="project" value="TreeGrafter"/>
</dbReference>
<evidence type="ECO:0000313" key="2">
    <source>
        <dbReference type="EMBL" id="KGN72402.1"/>
    </source>
</evidence>
<comment type="caution">
    <text evidence="2">The sequence shown here is derived from an EMBL/GenBank/DDBJ whole genome shotgun (WGS) entry which is preliminary data.</text>
</comment>
<evidence type="ECO:0000313" key="3">
    <source>
        <dbReference type="Proteomes" id="UP000030103"/>
    </source>
</evidence>
<dbReference type="HAMAP" id="MF_00652">
    <property type="entry name" value="UPF0246"/>
    <property type="match status" value="1"/>
</dbReference>
<accession>A0A0A2E481</accession>
<dbReference type="EMBL" id="JRFA01000031">
    <property type="protein sequence ID" value="KGN72402.1"/>
    <property type="molecule type" value="Genomic_DNA"/>
</dbReference>
<evidence type="ECO:0000256" key="1">
    <source>
        <dbReference type="HAMAP-Rule" id="MF_00652"/>
    </source>
</evidence>
<dbReference type="PANTHER" id="PTHR30283:SF4">
    <property type="entry name" value="PEROXIDE STRESS RESISTANCE PROTEIN YAAA"/>
    <property type="match status" value="1"/>
</dbReference>
<organism evidence="2 3">
    <name type="scientific">Porphyromonas macacae</name>
    <dbReference type="NCBI Taxonomy" id="28115"/>
    <lineage>
        <taxon>Bacteria</taxon>
        <taxon>Pseudomonadati</taxon>
        <taxon>Bacteroidota</taxon>
        <taxon>Bacteroidia</taxon>
        <taxon>Bacteroidales</taxon>
        <taxon>Porphyromonadaceae</taxon>
        <taxon>Porphyromonas</taxon>
    </lineage>
</organism>
<dbReference type="STRING" id="28115.HQ47_10745"/>
<dbReference type="GO" id="GO:0005829">
    <property type="term" value="C:cytosol"/>
    <property type="evidence" value="ECO:0007669"/>
    <property type="project" value="TreeGrafter"/>
</dbReference>
<dbReference type="Pfam" id="PF03883">
    <property type="entry name" value="H2O2_YaaD"/>
    <property type="match status" value="1"/>
</dbReference>
<dbReference type="OrthoDB" id="9777133at2"/>
<dbReference type="InterPro" id="IPR005583">
    <property type="entry name" value="YaaA"/>
</dbReference>
<keyword evidence="3" id="KW-1185">Reference proteome</keyword>
<dbReference type="eggNOG" id="COG3022">
    <property type="taxonomic scope" value="Bacteria"/>
</dbReference>
<dbReference type="RefSeq" id="WP_036875325.1">
    <property type="nucleotide sequence ID" value="NZ_JRFA01000031.1"/>
</dbReference>
<dbReference type="PANTHER" id="PTHR30283">
    <property type="entry name" value="PEROXIDE STRESS RESPONSE PROTEIN YAAA"/>
    <property type="match status" value="1"/>
</dbReference>
<dbReference type="AlphaFoldDB" id="A0A0A2E481"/>
<proteinExistence type="inferred from homology"/>
<sequence length="258" mass="29237">MLVFLSPAKTFTPPRRIKSEELPATRPLFYDEAQLLAASAASLTADRLAAGMQISPNLAASACRLLQEFPGESTPAAPAALVYSGMVFKKLDAADFGRDEWIYAQEHLLLASFIYGLLKPSDLIRPYRMEGNLLLPEPIGKTPFDYWKDKMTDIFIERIRIAGGVLCDLASEEMKNLFHWHKIKKAVHIVQPLFLVRRPDGRTKQIVIYTKMARGFMARNIIKNRIEDVEVLKRMTPNGFVYSEADSSPDIFRFILED</sequence>
<protein>
    <recommendedName>
        <fullName evidence="1">UPF0246 protein HQ47_10745</fullName>
    </recommendedName>
</protein>
<reference evidence="2 3" key="1">
    <citation type="submission" date="2014-09" db="EMBL/GenBank/DDBJ databases">
        <title>Draft Genome Sequence of Porphyromonas macacae COT-192_OH2859.</title>
        <authorList>
            <person name="Wallis C."/>
            <person name="Deusch O."/>
            <person name="O'Flynn C."/>
            <person name="Davis I."/>
            <person name="Horsfall A."/>
            <person name="Kirkwood N."/>
            <person name="Harris S."/>
            <person name="Eisen J.A."/>
            <person name="Coil D.A."/>
            <person name="Darling A.E."/>
            <person name="Jospin G."/>
            <person name="Alexiev A."/>
        </authorList>
    </citation>
    <scope>NUCLEOTIDE SEQUENCE [LARGE SCALE GENOMIC DNA]</scope>
    <source>
        <strain evidence="3">COT-192 OH2859</strain>
    </source>
</reference>